<evidence type="ECO:0000313" key="2">
    <source>
        <dbReference type="Proteomes" id="UP001060085"/>
    </source>
</evidence>
<evidence type="ECO:0000313" key="1">
    <source>
        <dbReference type="EMBL" id="KAI5648695.1"/>
    </source>
</evidence>
<keyword evidence="2" id="KW-1185">Reference proteome</keyword>
<proteinExistence type="predicted"/>
<name>A0ACB9ZM73_CATRO</name>
<dbReference type="Proteomes" id="UP001060085">
    <property type="component" value="Linkage Group LG08"/>
</dbReference>
<accession>A0ACB9ZM73</accession>
<gene>
    <name evidence="1" type="ORF">M9H77_34700</name>
</gene>
<sequence length="831" mass="93268">MAAFALAVPLSSTSSVPILCSSQRGRATILSKNKQNFSTSNVGAFGNVMEAVKKDMEFIKKGFGKGVEWANKTLRIPQVAKKVDDFIWLRNLENQEAVLPSQTPSWPQPYYPELLGVDLFVADLKASKAYFNYFYFLLLMWTKPLPEMYDPQEVADYFNLRPHIVGLRLLEVFLAFASAAIRIRISGISSTMRKKVDKDVLQYNFGMLLKETMLDLGPTFIKIGQSLSTRPDIIGSEISKALSGLHDQIPPFSRTVALKIIEEELGSPVEEVFSYISGEPVAAASFGQVYKGTTLDGCDVAVKVQRPNLHHIVIRDIYILRLGLGLLKKIAKRKSDLRLYADELGKGLVGELDYTLEAANAEEFMEAHSPYPFIRVPKVHRHLSQRRVLTMEWMVGENPRDLLFKSTEPVHRTSGYKVRQQNEAKRKLLDLVNKGVEASLIQLLDTGLLHADPHPGNLRYLSSRQIGFLDFGLICRMEKKHQFAMLASILHIVYGDWASLVNALTEMDVVRPGTNLRRVTMDLEDALGEVEFQSGIPNVKFSQVLGKIWSVALKYHFRMPPYYTLVLRSLASLEGLAVAADPKFKTFEAAYPYVVRKLLTDNSADTRRILYSVVLNRRKEFQWQKLALFLRVGAARKGLQLVTASNVQTFPEPSSSGVSGLYDVANLILRLLPSKDGLVLRRLLMTADGASLIRAMVSREARSIRQQLSAVIADVLYQWMLRFLPKAVQVSPLTSQVQLASGSNINIGQDSRLQSIDDYQSFLKDRRVKVIFFKILDSARKDPVLMLRFYWTSFVMIATVSVLACTKVLVTLFEASVPGSSFNPKQIAAGV</sequence>
<comment type="caution">
    <text evidence="1">The sequence shown here is derived from an EMBL/GenBank/DDBJ whole genome shotgun (WGS) entry which is preliminary data.</text>
</comment>
<organism evidence="1 2">
    <name type="scientific">Catharanthus roseus</name>
    <name type="common">Madagascar periwinkle</name>
    <name type="synonym">Vinca rosea</name>
    <dbReference type="NCBI Taxonomy" id="4058"/>
    <lineage>
        <taxon>Eukaryota</taxon>
        <taxon>Viridiplantae</taxon>
        <taxon>Streptophyta</taxon>
        <taxon>Embryophyta</taxon>
        <taxon>Tracheophyta</taxon>
        <taxon>Spermatophyta</taxon>
        <taxon>Magnoliopsida</taxon>
        <taxon>eudicotyledons</taxon>
        <taxon>Gunneridae</taxon>
        <taxon>Pentapetalae</taxon>
        <taxon>asterids</taxon>
        <taxon>lamiids</taxon>
        <taxon>Gentianales</taxon>
        <taxon>Apocynaceae</taxon>
        <taxon>Rauvolfioideae</taxon>
        <taxon>Vinceae</taxon>
        <taxon>Catharanthinae</taxon>
        <taxon>Catharanthus</taxon>
    </lineage>
</organism>
<protein>
    <submittedName>
        <fullName evidence="1">Uncharacterized protein</fullName>
    </submittedName>
</protein>
<reference evidence="2" key="1">
    <citation type="journal article" date="2023" name="Nat. Plants">
        <title>Single-cell RNA sequencing provides a high-resolution roadmap for understanding the multicellular compartmentation of specialized metabolism.</title>
        <authorList>
            <person name="Sun S."/>
            <person name="Shen X."/>
            <person name="Li Y."/>
            <person name="Li Y."/>
            <person name="Wang S."/>
            <person name="Li R."/>
            <person name="Zhang H."/>
            <person name="Shen G."/>
            <person name="Guo B."/>
            <person name="Wei J."/>
            <person name="Xu J."/>
            <person name="St-Pierre B."/>
            <person name="Chen S."/>
            <person name="Sun C."/>
        </authorList>
    </citation>
    <scope>NUCLEOTIDE SEQUENCE [LARGE SCALE GENOMIC DNA]</scope>
</reference>
<dbReference type="EMBL" id="CM044708">
    <property type="protein sequence ID" value="KAI5648695.1"/>
    <property type="molecule type" value="Genomic_DNA"/>
</dbReference>